<proteinExistence type="predicted"/>
<evidence type="ECO:0000313" key="1">
    <source>
        <dbReference type="EMBL" id="QYA18351.1"/>
    </source>
</evidence>
<protein>
    <submittedName>
        <fullName evidence="1">Uncharacterized protein</fullName>
    </submittedName>
</protein>
<accession>A0A8F8PK37</accession>
<dbReference type="EMBL" id="MZ420154">
    <property type="protein sequence ID" value="QYA18351.1"/>
    <property type="molecule type" value="Genomic_DNA"/>
</dbReference>
<organism evidence="1">
    <name type="scientific">Clandestinovirus</name>
    <dbReference type="NCBI Taxonomy" id="2831644"/>
    <lineage>
        <taxon>Viruses</taxon>
    </lineage>
</organism>
<gene>
    <name evidence="1" type="ORF">KOM_12_81</name>
</gene>
<reference evidence="1" key="1">
    <citation type="submission" date="2021-06" db="EMBL/GenBank/DDBJ databases">
        <authorList>
            <person name="Rolland C."/>
        </authorList>
    </citation>
    <scope>NUCLEOTIDE SEQUENCE</scope>
    <source>
        <strain evidence="1">347.936635</strain>
    </source>
</reference>
<sequence length="134" mass="14766">MTEKCIPSDLVKKGIKRFTCLRKKGDCCQAICINGTQCQNKGQFKVPLGKIPLMGGTVSAFTCEKLSFVPVQNGDCCKVCGVHAKRSTLFIFKYAQSKLCTFVINKLTSAMIQDSTGGTIRSMKEAEDFYSLME</sequence>
<name>A0A8F8PK37_9VIRU</name>